<dbReference type="InterPro" id="IPR012495">
    <property type="entry name" value="TadE-like_dom"/>
</dbReference>
<organism evidence="3 4">
    <name type="scientific">Borborobacter arsenicus</name>
    <dbReference type="NCBI Taxonomy" id="1851146"/>
    <lineage>
        <taxon>Bacteria</taxon>
        <taxon>Pseudomonadati</taxon>
        <taxon>Pseudomonadota</taxon>
        <taxon>Alphaproteobacteria</taxon>
        <taxon>Hyphomicrobiales</taxon>
        <taxon>Phyllobacteriaceae</taxon>
        <taxon>Borborobacter</taxon>
    </lineage>
</organism>
<feature type="transmembrane region" description="Helical" evidence="1">
    <location>
        <begin position="30"/>
        <end position="48"/>
    </location>
</feature>
<reference evidence="3 4" key="1">
    <citation type="submission" date="2018-11" db="EMBL/GenBank/DDBJ databases">
        <title>Pseudaminobacter arsenicus sp. nov., an arsenic-resistant bacterium isolated from arsenic-rich aquifers.</title>
        <authorList>
            <person name="Mu Y."/>
        </authorList>
    </citation>
    <scope>NUCLEOTIDE SEQUENCE [LARGE SCALE GENOMIC DNA]</scope>
    <source>
        <strain evidence="3 4">CB3</strain>
    </source>
</reference>
<gene>
    <name evidence="3" type="ORF">EET67_03240</name>
</gene>
<dbReference type="Proteomes" id="UP000281647">
    <property type="component" value="Unassembled WGS sequence"/>
</dbReference>
<keyword evidence="1" id="KW-0812">Transmembrane</keyword>
<sequence length="196" mass="21461">MSTAPKTERKASKQPGLLSRFFRNRSGATAIEFSVLALPFAALTFAILESCISFAGQQVLANATDDVARQFRTGQLRKDPQLTEELLRTMICDRIGVMVTDGCPGLQVDLRAYTSFAEAAATGFKILDKQIVLTKNGQPDLGGYKVDPGGAQSINMLRVFYAWPVITDFMRAAMSNLEGGKTLHFAATTWQNEPFD</sequence>
<accession>A0A432VAI2</accession>
<keyword evidence="1" id="KW-1133">Transmembrane helix</keyword>
<evidence type="ECO:0000313" key="4">
    <source>
        <dbReference type="Proteomes" id="UP000281647"/>
    </source>
</evidence>
<keyword evidence="4" id="KW-1185">Reference proteome</keyword>
<keyword evidence="1" id="KW-0472">Membrane</keyword>
<proteinExistence type="predicted"/>
<dbReference type="Pfam" id="PF07811">
    <property type="entry name" value="TadE"/>
    <property type="match status" value="1"/>
</dbReference>
<name>A0A432VAI2_9HYPH</name>
<comment type="caution">
    <text evidence="3">The sequence shown here is derived from an EMBL/GenBank/DDBJ whole genome shotgun (WGS) entry which is preliminary data.</text>
</comment>
<dbReference type="EMBL" id="RKST01000002">
    <property type="protein sequence ID" value="RUM99197.1"/>
    <property type="molecule type" value="Genomic_DNA"/>
</dbReference>
<evidence type="ECO:0000259" key="2">
    <source>
        <dbReference type="Pfam" id="PF07811"/>
    </source>
</evidence>
<feature type="domain" description="TadE-like" evidence="2">
    <location>
        <begin position="27"/>
        <end position="69"/>
    </location>
</feature>
<protein>
    <submittedName>
        <fullName evidence="3">Pilus assembly protein</fullName>
    </submittedName>
</protein>
<dbReference type="RefSeq" id="WP_128624189.1">
    <property type="nucleotide sequence ID" value="NZ_ML133508.1"/>
</dbReference>
<evidence type="ECO:0000313" key="3">
    <source>
        <dbReference type="EMBL" id="RUM99197.1"/>
    </source>
</evidence>
<dbReference type="OrthoDB" id="7990385at2"/>
<dbReference type="AlphaFoldDB" id="A0A432VAI2"/>
<evidence type="ECO:0000256" key="1">
    <source>
        <dbReference type="SAM" id="Phobius"/>
    </source>
</evidence>